<evidence type="ECO:0000313" key="2">
    <source>
        <dbReference type="EMBL" id="THD28064.1"/>
    </source>
</evidence>
<feature type="compositionally biased region" description="Polar residues" evidence="1">
    <location>
        <begin position="74"/>
        <end position="89"/>
    </location>
</feature>
<sequence>MKSDEKHEAIRHRARSSSKTSLGLKRNQDFSKSRAEKSHGQSRERKQISTNSQSTTAKSDGFVSEVASKVMNANHVNQQKCGHRSSQGMEGSDNILQDIRANYGDQIEADQTEQQLAQSQALGSDKKSSEDQSGSSEVKQVSLNEQSSSSTQSGEQKCSICRRVYGSASIMIHMKACQALQVIRDNQMAAQLAWENRMNRRPSHPPGLICYICGRRYTQASWKLHVKRCENQWMLWNSLLPRDKQHKLPPVDPDPSEEEIQRRVKRAHEKGLSSFTREEALDEIMLEESEKNRLPLELIC</sequence>
<dbReference type="Proteomes" id="UP000230066">
    <property type="component" value="Unassembled WGS sequence"/>
</dbReference>
<dbReference type="Pfam" id="PF13913">
    <property type="entry name" value="zf-C2HC_2"/>
    <property type="match status" value="2"/>
</dbReference>
<dbReference type="AlphaFoldDB" id="A0A2H1CTK2"/>
<protein>
    <submittedName>
        <fullName evidence="2">Zinc finger protein</fullName>
    </submittedName>
</protein>
<feature type="compositionally biased region" description="Polar residues" evidence="1">
    <location>
        <begin position="112"/>
        <end position="122"/>
    </location>
</feature>
<reference evidence="2" key="1">
    <citation type="submission" date="2019-03" db="EMBL/GenBank/DDBJ databases">
        <title>Improved annotation for the trematode Fasciola hepatica.</title>
        <authorList>
            <person name="Choi Y.-J."/>
            <person name="Martin J."/>
            <person name="Mitreva M."/>
        </authorList>
    </citation>
    <scope>NUCLEOTIDE SEQUENCE [LARGE SCALE GENOMIC DNA]</scope>
</reference>
<feature type="region of interest" description="Disordered" evidence="1">
    <location>
        <begin position="111"/>
        <end position="152"/>
    </location>
</feature>
<feature type="compositionally biased region" description="Polar residues" evidence="1">
    <location>
        <begin position="48"/>
        <end position="58"/>
    </location>
</feature>
<name>A0A2H1CTK2_FASHE</name>
<evidence type="ECO:0000256" key="1">
    <source>
        <dbReference type="SAM" id="MobiDB-lite"/>
    </source>
</evidence>
<proteinExistence type="predicted"/>
<accession>A0A2H1CTK2</accession>
<feature type="compositionally biased region" description="Basic and acidic residues" evidence="1">
    <location>
        <begin position="26"/>
        <end position="47"/>
    </location>
</feature>
<comment type="caution">
    <text evidence="2">The sequence shown here is derived from an EMBL/GenBank/DDBJ whole genome shotgun (WGS) entry which is preliminary data.</text>
</comment>
<feature type="compositionally biased region" description="Low complexity" evidence="1">
    <location>
        <begin position="140"/>
        <end position="152"/>
    </location>
</feature>
<keyword evidence="3" id="KW-1185">Reference proteome</keyword>
<feature type="region of interest" description="Disordered" evidence="1">
    <location>
        <begin position="1"/>
        <end position="91"/>
    </location>
</feature>
<dbReference type="EMBL" id="JXXN02000245">
    <property type="protein sequence ID" value="THD28064.1"/>
    <property type="molecule type" value="Genomic_DNA"/>
</dbReference>
<evidence type="ECO:0000313" key="3">
    <source>
        <dbReference type="Proteomes" id="UP000230066"/>
    </source>
</evidence>
<feature type="region of interest" description="Disordered" evidence="1">
    <location>
        <begin position="245"/>
        <end position="271"/>
    </location>
</feature>
<organism evidence="2 3">
    <name type="scientific">Fasciola hepatica</name>
    <name type="common">Liver fluke</name>
    <dbReference type="NCBI Taxonomy" id="6192"/>
    <lineage>
        <taxon>Eukaryota</taxon>
        <taxon>Metazoa</taxon>
        <taxon>Spiralia</taxon>
        <taxon>Lophotrochozoa</taxon>
        <taxon>Platyhelminthes</taxon>
        <taxon>Trematoda</taxon>
        <taxon>Digenea</taxon>
        <taxon>Plagiorchiida</taxon>
        <taxon>Echinostomata</taxon>
        <taxon>Echinostomatoidea</taxon>
        <taxon>Fasciolidae</taxon>
        <taxon>Fasciola</taxon>
    </lineage>
</organism>
<gene>
    <name evidence="2" type="ORF">D915_001136</name>
</gene>